<keyword evidence="2" id="KW-0472">Membrane</keyword>
<feature type="transmembrane region" description="Helical" evidence="2">
    <location>
        <begin position="438"/>
        <end position="461"/>
    </location>
</feature>
<evidence type="ECO:0000313" key="4">
    <source>
        <dbReference type="EMBL" id="CDP35621.1"/>
    </source>
</evidence>
<dbReference type="InterPro" id="IPR022703">
    <property type="entry name" value="DUF3533"/>
</dbReference>
<feature type="transmembrane region" description="Helical" evidence="2">
    <location>
        <begin position="348"/>
        <end position="367"/>
    </location>
</feature>
<reference evidence="4" key="2">
    <citation type="submission" date="2014-06" db="EMBL/GenBank/DDBJ databases">
        <title>The complete genome of Blastobotrys (Arxula) adeninivorans LS3 - a yeast of biotechnological interest.</title>
        <authorList>
            <person name="Kunze G."/>
            <person name="Gaillardin C."/>
            <person name="Czernicka M."/>
            <person name="Durrens P."/>
            <person name="Martin T."/>
            <person name="Boer E."/>
            <person name="Gabaldon T."/>
            <person name="Cruz J."/>
            <person name="Talla E."/>
            <person name="Marck C."/>
            <person name="Goffeau A."/>
            <person name="Barbe V."/>
            <person name="Baret P."/>
            <person name="Baronian K."/>
            <person name="Beier S."/>
            <person name="Bleykasten C."/>
            <person name="Bode R."/>
            <person name="Casaregola S."/>
            <person name="Despons L."/>
            <person name="Fairhead C."/>
            <person name="Giersberg M."/>
            <person name="Gierski P."/>
            <person name="Hahnel U."/>
            <person name="Hartmann A."/>
            <person name="Jankowska D."/>
            <person name="Jubin C."/>
            <person name="Jung P."/>
            <person name="Lafontaine I."/>
            <person name="Leh-Louis V."/>
            <person name="Lemaire M."/>
            <person name="Marcet-Houben M."/>
            <person name="Mascher M."/>
            <person name="Morel G."/>
            <person name="Richard G.-F."/>
            <person name="Riechen J."/>
            <person name="Sacerdot C."/>
            <person name="Sarkar A."/>
            <person name="Savel G."/>
            <person name="Schacherer J."/>
            <person name="Sherman D."/>
            <person name="Straub M.-L."/>
            <person name="Stein N."/>
            <person name="Thierry A."/>
            <person name="Trautwein-Schult A."/>
            <person name="Westhof E."/>
            <person name="Worch S."/>
            <person name="Dujon B."/>
            <person name="Souciet J.-L."/>
            <person name="Wincker P."/>
            <person name="Scholz U."/>
            <person name="Neuveglise N."/>
        </authorList>
    </citation>
    <scope>NUCLEOTIDE SEQUENCE</scope>
    <source>
        <strain evidence="4">LS3</strain>
    </source>
</reference>
<gene>
    <name evidence="4" type="ORF">GNLVRS02_ARAD1C39688g</name>
</gene>
<dbReference type="PANTHER" id="PTHR34814">
    <property type="entry name" value="NITROSOGUANIDINE RESISTANCE PROTEIN SNG1"/>
    <property type="match status" value="1"/>
</dbReference>
<feature type="transmembrane region" description="Helical" evidence="2">
    <location>
        <begin position="374"/>
        <end position="395"/>
    </location>
</feature>
<evidence type="ECO:0000259" key="3">
    <source>
        <dbReference type="Pfam" id="PF12051"/>
    </source>
</evidence>
<feature type="transmembrane region" description="Helical" evidence="2">
    <location>
        <begin position="320"/>
        <end position="342"/>
    </location>
</feature>
<dbReference type="AlphaFoldDB" id="A0A060T8V5"/>
<dbReference type="InterPro" id="IPR053001">
    <property type="entry name" value="MNNG_permease-like"/>
</dbReference>
<reference evidence="4" key="1">
    <citation type="submission" date="2014-02" db="EMBL/GenBank/DDBJ databases">
        <authorList>
            <person name="Genoscope - CEA"/>
        </authorList>
    </citation>
    <scope>NUCLEOTIDE SEQUENCE</scope>
    <source>
        <strain evidence="4">LS3</strain>
    </source>
</reference>
<dbReference type="PhylomeDB" id="A0A060T8V5"/>
<name>A0A060T8V5_BLAAD</name>
<dbReference type="Pfam" id="PF12051">
    <property type="entry name" value="DUF3533"/>
    <property type="match status" value="1"/>
</dbReference>
<proteinExistence type="predicted"/>
<organism evidence="4">
    <name type="scientific">Blastobotrys adeninivorans</name>
    <name type="common">Yeast</name>
    <name type="synonym">Arxula adeninivorans</name>
    <dbReference type="NCBI Taxonomy" id="409370"/>
    <lineage>
        <taxon>Eukaryota</taxon>
        <taxon>Fungi</taxon>
        <taxon>Dikarya</taxon>
        <taxon>Ascomycota</taxon>
        <taxon>Saccharomycotina</taxon>
        <taxon>Dipodascomycetes</taxon>
        <taxon>Dipodascales</taxon>
        <taxon>Trichomonascaceae</taxon>
        <taxon>Blastobotrys</taxon>
    </lineage>
</organism>
<dbReference type="PANTHER" id="PTHR34814:SF1">
    <property type="entry name" value="NITROSOGUANIDINE RESISTANCE PROTEIN SNG1"/>
    <property type="match status" value="1"/>
</dbReference>
<feature type="transmembrane region" description="Helical" evidence="2">
    <location>
        <begin position="71"/>
        <end position="91"/>
    </location>
</feature>
<feature type="region of interest" description="Disordered" evidence="1">
    <location>
        <begin position="1"/>
        <end position="58"/>
    </location>
</feature>
<feature type="transmembrane region" description="Helical" evidence="2">
    <location>
        <begin position="274"/>
        <end position="299"/>
    </location>
</feature>
<accession>A0A060T8V5</accession>
<sequence>MEDVEKSGQTPSALRSGNAIDSASLSSQSIENQNNSRSQNGPPDGGSGGPPPKKSIFHPDLKDQRKRIAIFFGRFYLITIVLLMGILSIYWGSLFKREEKMHKMRIAVVNWDGQNSTYLQDNGLEAYVGSTVVNSLPEGVLGWEIRDDLNNSSIEHIRHLVHDRYYWGAVVIKANATEALHRALTTADSSANLTGIIEAMYEQATDITATESYVDPGMQTLRSIYEEKALSAVFDPLLKSLNSTQKAEVVDNAPALLMPSTQFLISDNLPIDAIILFAPLQIGLIYLIIVSFFQVNMLMPIHGQTAPKIFGHHYVLYRQITAQVSYFIISLFFSLVSLAFQIDTSFTFGKSGFLVFWMVNFLGMSAVGGANENMALLLFAYFPPALGFWLLFWVISNISPAFGPITLCADFYRYGYAFPIYNVLELERVVLCNTTKRFMGRCFGVLVAWIVVNNLLMPITLRINAKKMMQRGPPGPPK</sequence>
<keyword evidence="2" id="KW-1133">Transmembrane helix</keyword>
<feature type="domain" description="DUF3533" evidence="3">
    <location>
        <begin position="76"/>
        <end position="454"/>
    </location>
</feature>
<feature type="compositionally biased region" description="Polar residues" evidence="1">
    <location>
        <begin position="7"/>
        <end position="40"/>
    </location>
</feature>
<evidence type="ECO:0000256" key="2">
    <source>
        <dbReference type="SAM" id="Phobius"/>
    </source>
</evidence>
<evidence type="ECO:0000256" key="1">
    <source>
        <dbReference type="SAM" id="MobiDB-lite"/>
    </source>
</evidence>
<keyword evidence="2" id="KW-0812">Transmembrane</keyword>
<protein>
    <submittedName>
        <fullName evidence="4">ARAD1C39688p</fullName>
    </submittedName>
</protein>
<dbReference type="EMBL" id="HG937693">
    <property type="protein sequence ID" value="CDP35621.1"/>
    <property type="molecule type" value="Genomic_DNA"/>
</dbReference>
<dbReference type="GO" id="GO:0016020">
    <property type="term" value="C:membrane"/>
    <property type="evidence" value="ECO:0007669"/>
    <property type="project" value="TreeGrafter"/>
</dbReference>